<evidence type="ECO:0000256" key="6">
    <source>
        <dbReference type="SAM" id="Coils"/>
    </source>
</evidence>
<evidence type="ECO:0000313" key="9">
    <source>
        <dbReference type="EMBL" id="KRZ08012.1"/>
    </source>
</evidence>
<protein>
    <submittedName>
        <fullName evidence="9">GRIP and coiled-coil domain-containing protein 1</fullName>
    </submittedName>
</protein>
<dbReference type="PROSITE" id="PS50913">
    <property type="entry name" value="GRIP"/>
    <property type="match status" value="1"/>
</dbReference>
<keyword evidence="10" id="KW-1185">Reference proteome</keyword>
<feature type="domain" description="GRIP" evidence="8">
    <location>
        <begin position="433"/>
        <end position="483"/>
    </location>
</feature>
<dbReference type="InterPro" id="IPR000237">
    <property type="entry name" value="GRIP_dom"/>
</dbReference>
<dbReference type="Proteomes" id="UP000055024">
    <property type="component" value="Unassembled WGS sequence"/>
</dbReference>
<organism evidence="9 10">
    <name type="scientific">Trichinella zimbabwensis</name>
    <dbReference type="NCBI Taxonomy" id="268475"/>
    <lineage>
        <taxon>Eukaryota</taxon>
        <taxon>Metazoa</taxon>
        <taxon>Ecdysozoa</taxon>
        <taxon>Nematoda</taxon>
        <taxon>Enoplea</taxon>
        <taxon>Dorylaimia</taxon>
        <taxon>Trichinellida</taxon>
        <taxon>Trichinellidae</taxon>
        <taxon>Trichinella</taxon>
    </lineage>
</organism>
<comment type="subcellular location">
    <subcellularLocation>
        <location evidence="2">Cytoplasm</location>
    </subcellularLocation>
    <subcellularLocation>
        <location evidence="1">Endomembrane system</location>
        <topology evidence="1">Peripheral membrane protein</topology>
    </subcellularLocation>
</comment>
<comment type="caution">
    <text evidence="9">The sequence shown here is derived from an EMBL/GenBank/DDBJ whole genome shotgun (WGS) entry which is preliminary data.</text>
</comment>
<keyword evidence="4 6" id="KW-0175">Coiled coil</keyword>
<dbReference type="AlphaFoldDB" id="A0A0V1HCE4"/>
<accession>A0A0V1HCE4</accession>
<name>A0A0V1HCE4_9BILA</name>
<feature type="region of interest" description="Disordered" evidence="7">
    <location>
        <begin position="333"/>
        <end position="365"/>
    </location>
</feature>
<feature type="coiled-coil region" evidence="6">
    <location>
        <begin position="410"/>
        <end position="437"/>
    </location>
</feature>
<evidence type="ECO:0000256" key="1">
    <source>
        <dbReference type="ARBA" id="ARBA00004184"/>
    </source>
</evidence>
<evidence type="ECO:0000256" key="5">
    <source>
        <dbReference type="ARBA" id="ARBA00023136"/>
    </source>
</evidence>
<feature type="coiled-coil region" evidence="6">
    <location>
        <begin position="268"/>
        <end position="295"/>
    </location>
</feature>
<dbReference type="OrthoDB" id="9898580at2759"/>
<dbReference type="EMBL" id="JYDP01000093">
    <property type="protein sequence ID" value="KRZ08012.1"/>
    <property type="molecule type" value="Genomic_DNA"/>
</dbReference>
<reference evidence="9 10" key="1">
    <citation type="submission" date="2015-01" db="EMBL/GenBank/DDBJ databases">
        <title>Evolution of Trichinella species and genotypes.</title>
        <authorList>
            <person name="Korhonen P.K."/>
            <person name="Edoardo P."/>
            <person name="Giuseppe L.R."/>
            <person name="Gasser R.B."/>
        </authorList>
    </citation>
    <scope>NUCLEOTIDE SEQUENCE [LARGE SCALE GENOMIC DNA]</scope>
    <source>
        <strain evidence="9">ISS1029</strain>
    </source>
</reference>
<proteinExistence type="predicted"/>
<evidence type="ECO:0000256" key="3">
    <source>
        <dbReference type="ARBA" id="ARBA00022490"/>
    </source>
</evidence>
<evidence type="ECO:0000256" key="4">
    <source>
        <dbReference type="ARBA" id="ARBA00023054"/>
    </source>
</evidence>
<dbReference type="Pfam" id="PF01465">
    <property type="entry name" value="GRIP"/>
    <property type="match status" value="1"/>
</dbReference>
<sequence length="484" mass="57269">MDNQTTQHEGSFAELRKALKEFSKQALSFQSKESSSEYEPQNVSNPKIQKLRLLIREKEKRHEELTKKFETLDKEAETLRRRLHEIQKEQLSKNKECYPRIATLEEKIAELSVVLGTFKIKQDKDRDTIDSLRAEIKRDRSLEMANKKPLDEPLEDFLISFYESRCSCSQHSISPSVKTETAEQDDDVHAECKPDYELIKKHLEEERERKCEEEEEDLIPETENHEQLTNFKRESECPDEKLNEDSKDHQLKLKVNEILMREMEKNFCNIVEEREEQFRERLQIMEMELEKQRLRSLEVLAEKDHEIEVMRSILRTLQSKELQPHYNKSVVNKDGNSSLGMKNPPAQPSSECSTLDHVGRLSNGKESSYPTLHCMEELARKEQELVILRKERKRLATYSRYMERDFAFRESHLKNTISDLQSKVKTLEEKLDQSSKIVNYEYFKNVFIQFIGAKKPCDRKHMVKVISIMLKCNEDETQMLNKMV</sequence>
<dbReference type="GO" id="GO:0005794">
    <property type="term" value="C:Golgi apparatus"/>
    <property type="evidence" value="ECO:0007669"/>
    <property type="project" value="TreeGrafter"/>
</dbReference>
<dbReference type="PANTHER" id="PTHR23157:SF25">
    <property type="entry name" value="GRIP AND COILED-COIL DOMAIN-CONTAINING PROTEIN 1"/>
    <property type="match status" value="1"/>
</dbReference>
<evidence type="ECO:0000256" key="2">
    <source>
        <dbReference type="ARBA" id="ARBA00004496"/>
    </source>
</evidence>
<gene>
    <name evidence="9" type="primary">Gcc1</name>
    <name evidence="9" type="ORF">T11_8739</name>
</gene>
<feature type="coiled-coil region" evidence="6">
    <location>
        <begin position="48"/>
        <end position="96"/>
    </location>
</feature>
<dbReference type="SMART" id="SM00755">
    <property type="entry name" value="Grip"/>
    <property type="match status" value="1"/>
</dbReference>
<dbReference type="InterPro" id="IPR051952">
    <property type="entry name" value="Golgi-autophagy_related"/>
</dbReference>
<dbReference type="PANTHER" id="PTHR23157">
    <property type="entry name" value="GRIP AND COILED-COIL DOMAIN-CONTAINING PROTEIN 1"/>
    <property type="match status" value="1"/>
</dbReference>
<evidence type="ECO:0000256" key="7">
    <source>
        <dbReference type="SAM" id="MobiDB-lite"/>
    </source>
</evidence>
<dbReference type="STRING" id="268475.A0A0V1HCE4"/>
<keyword evidence="3" id="KW-0963">Cytoplasm</keyword>
<keyword evidence="5" id="KW-0472">Membrane</keyword>
<evidence type="ECO:0000259" key="8">
    <source>
        <dbReference type="PROSITE" id="PS50913"/>
    </source>
</evidence>
<evidence type="ECO:0000313" key="10">
    <source>
        <dbReference type="Proteomes" id="UP000055024"/>
    </source>
</evidence>